<dbReference type="Gene3D" id="3.90.550.10">
    <property type="entry name" value="Spore Coat Polysaccharide Biosynthesis Protein SpsA, Chain A"/>
    <property type="match status" value="1"/>
</dbReference>
<dbReference type="AlphaFoldDB" id="A0A6A7RWA4"/>
<dbReference type="Proteomes" id="UP000342300">
    <property type="component" value="Unassembled WGS sequence"/>
</dbReference>
<dbReference type="GO" id="GO:0016740">
    <property type="term" value="F:transferase activity"/>
    <property type="evidence" value="ECO:0007669"/>
    <property type="project" value="UniProtKB-KW"/>
</dbReference>
<dbReference type="Pfam" id="PF00535">
    <property type="entry name" value="Glycos_transf_2"/>
    <property type="match status" value="1"/>
</dbReference>
<comment type="caution">
    <text evidence="2">The sequence shown here is derived from an EMBL/GenBank/DDBJ whole genome shotgun (WGS) entry which is preliminary data.</text>
</comment>
<gene>
    <name evidence="2" type="ORF">CRU78_15050</name>
</gene>
<organism evidence="2 3">
    <name type="scientific">Candidatus Accumulibacter phosphatis</name>
    <dbReference type="NCBI Taxonomy" id="327160"/>
    <lineage>
        <taxon>Bacteria</taxon>
        <taxon>Pseudomonadati</taxon>
        <taxon>Pseudomonadota</taxon>
        <taxon>Betaproteobacteria</taxon>
        <taxon>Candidatus Accumulibacter</taxon>
    </lineage>
</organism>
<evidence type="ECO:0000259" key="1">
    <source>
        <dbReference type="Pfam" id="PF00535"/>
    </source>
</evidence>
<dbReference type="InterPro" id="IPR050834">
    <property type="entry name" value="Glycosyltransf_2"/>
</dbReference>
<evidence type="ECO:0000313" key="3">
    <source>
        <dbReference type="Proteomes" id="UP000342300"/>
    </source>
</evidence>
<reference evidence="2 3" key="1">
    <citation type="submission" date="2017-09" db="EMBL/GenBank/DDBJ databases">
        <title>Metagenomic Analysis Reveals Denitrifying Candidatus Accumulibacter and Flanking Population as a Source of N2O.</title>
        <authorList>
            <person name="Gao H."/>
            <person name="Mao Y."/>
            <person name="Zhao X."/>
            <person name="Liu W.-T."/>
            <person name="Zhang T."/>
            <person name="Wells G."/>
        </authorList>
    </citation>
    <scope>NUCLEOTIDE SEQUENCE [LARGE SCALE GENOMIC DNA]</scope>
    <source>
        <strain evidence="2">CANDO_2_IC</strain>
    </source>
</reference>
<name>A0A6A7RWA4_9PROT</name>
<sequence>MTPRFSIITVCFNAEQSIGKTVESMAAQTFRDFEYIVVDGASRDNTLDVARSHLTFPATIMSEKDHGIYDAMNKGIACAQGEIVYFLNADDYFENDSVLERIADAFATNGEPQLLFGNVIYQYPEGQKHRSFRHITPGNLVFLDVNHQATFAKRSLFNQMGSFDLRFRLNADYDFLLRCLHGKASYCWVDVDIARFNAGGRHVQDVAFLQTERKAVRRQYVSPLGYKVGTLAHKLSHKIRRAAGMLGLREQV</sequence>
<dbReference type="InterPro" id="IPR029044">
    <property type="entry name" value="Nucleotide-diphossugar_trans"/>
</dbReference>
<proteinExistence type="predicted"/>
<protein>
    <submittedName>
        <fullName evidence="2">Glycosyl transferase</fullName>
    </submittedName>
</protein>
<keyword evidence="2" id="KW-0808">Transferase</keyword>
<accession>A0A6A7RWA4</accession>
<dbReference type="SUPFAM" id="SSF53448">
    <property type="entry name" value="Nucleotide-diphospho-sugar transferases"/>
    <property type="match status" value="1"/>
</dbReference>
<dbReference type="CDD" id="cd06433">
    <property type="entry name" value="GT_2_WfgS_like"/>
    <property type="match status" value="1"/>
</dbReference>
<feature type="domain" description="Glycosyltransferase 2-like" evidence="1">
    <location>
        <begin position="6"/>
        <end position="134"/>
    </location>
</feature>
<dbReference type="PANTHER" id="PTHR43685">
    <property type="entry name" value="GLYCOSYLTRANSFERASE"/>
    <property type="match status" value="1"/>
</dbReference>
<dbReference type="EMBL" id="PDHS01000372">
    <property type="protein sequence ID" value="MQM31758.1"/>
    <property type="molecule type" value="Genomic_DNA"/>
</dbReference>
<dbReference type="InterPro" id="IPR001173">
    <property type="entry name" value="Glyco_trans_2-like"/>
</dbReference>
<dbReference type="PANTHER" id="PTHR43685:SF11">
    <property type="entry name" value="GLYCOSYLTRANSFERASE TAGX-RELATED"/>
    <property type="match status" value="1"/>
</dbReference>
<evidence type="ECO:0000313" key="2">
    <source>
        <dbReference type="EMBL" id="MQM31758.1"/>
    </source>
</evidence>